<dbReference type="InterPro" id="IPR012133">
    <property type="entry name" value="Alpha-hydoxy_acid_DH_FMN"/>
</dbReference>
<evidence type="ECO:0000256" key="2">
    <source>
        <dbReference type="ARBA" id="ARBA00004275"/>
    </source>
</evidence>
<comment type="cofactor">
    <cofactor evidence="1">
        <name>FMN</name>
        <dbReference type="ChEBI" id="CHEBI:58210"/>
    </cofactor>
</comment>
<dbReference type="PANTHER" id="PTHR10578">
    <property type="entry name" value="S -2-HYDROXY-ACID OXIDASE-RELATED"/>
    <property type="match status" value="1"/>
</dbReference>
<evidence type="ECO:0000313" key="9">
    <source>
        <dbReference type="Proteomes" id="UP001497444"/>
    </source>
</evidence>
<evidence type="ECO:0000256" key="5">
    <source>
        <dbReference type="ARBA" id="ARBA00023140"/>
    </source>
</evidence>
<protein>
    <recommendedName>
        <fullName evidence="3">(S)-2-hydroxy-acid oxidase</fullName>
        <ecNumber evidence="3">1.1.3.15</ecNumber>
    </recommendedName>
</protein>
<dbReference type="SUPFAM" id="SSF51395">
    <property type="entry name" value="FMN-linked oxidoreductases"/>
    <property type="match status" value="1"/>
</dbReference>
<dbReference type="CDD" id="cd02809">
    <property type="entry name" value="alpha_hydroxyacid_oxid_FMN"/>
    <property type="match status" value="1"/>
</dbReference>
<dbReference type="Pfam" id="PF01070">
    <property type="entry name" value="FMN_dh"/>
    <property type="match status" value="1"/>
</dbReference>
<dbReference type="InterPro" id="IPR000262">
    <property type="entry name" value="FMN-dep_DH"/>
</dbReference>
<dbReference type="Gene3D" id="3.20.20.70">
    <property type="entry name" value="Aldolase class I"/>
    <property type="match status" value="1"/>
</dbReference>
<dbReference type="InterPro" id="IPR013785">
    <property type="entry name" value="Aldolase_TIM"/>
</dbReference>
<keyword evidence="9" id="KW-1185">Reference proteome</keyword>
<evidence type="ECO:0000259" key="7">
    <source>
        <dbReference type="PROSITE" id="PS51349"/>
    </source>
</evidence>
<evidence type="ECO:0000313" key="8">
    <source>
        <dbReference type="EMBL" id="CAK9269983.1"/>
    </source>
</evidence>
<keyword evidence="5" id="KW-0576">Peroxisome</keyword>
<keyword evidence="4" id="KW-0560">Oxidoreductase</keyword>
<evidence type="ECO:0000256" key="6">
    <source>
        <dbReference type="ARBA" id="ARBA00024042"/>
    </source>
</evidence>
<dbReference type="InterPro" id="IPR008259">
    <property type="entry name" value="FMN_hydac_DH_AS"/>
</dbReference>
<accession>A0ABP0WWI0</accession>
<evidence type="ECO:0000256" key="1">
    <source>
        <dbReference type="ARBA" id="ARBA00001917"/>
    </source>
</evidence>
<proteinExistence type="inferred from homology"/>
<dbReference type="PIRSF" id="PIRSF000138">
    <property type="entry name" value="Al-hdrx_acd_dh"/>
    <property type="match status" value="1"/>
</dbReference>
<sequence length="377" mass="41377">MSKDVVKVDEFEALAKKKMPKMAFDYYASGAEDEYTLQQNRDAFSRIRLRPRILVDVSSVNTSTTVLGFRIAMPIMVAPAALHKLAHPEGEVATARAVSAADTIMILSTTSSCSMEEVAAAAPGVRFFQLYVYKDRQISQHLVRRAEDAGFSALVLTVDTPRLGRREADLKNNFTLPPHIANPNMEAFVKHDKKERNGSSMLASWADKLFDRSLSWKDVKWLKSITKLPIILKGILNGEDAILAVQAGAAGIMVSNHGARQLDYVPPTISILEEVVKAVGGQVPVFVDGGIRRGTDVFKALALGASGVFVGRPSVFGLAVDGEAGVKKMLEMLRDELERTMTLMGVCSVDQISRHHVETEHEYNNGCNCSHHMHSKL</sequence>
<gene>
    <name evidence="8" type="ORF">CSSPJE1EN1_LOCUS15461</name>
</gene>
<dbReference type="PANTHER" id="PTHR10578:SF141">
    <property type="entry name" value="(S)-2-HYDROXY-ACID OXIDASE"/>
    <property type="match status" value="1"/>
</dbReference>
<dbReference type="EC" id="1.1.3.15" evidence="3"/>
<dbReference type="EMBL" id="OZ020098">
    <property type="protein sequence ID" value="CAK9269983.1"/>
    <property type="molecule type" value="Genomic_DNA"/>
</dbReference>
<comment type="similarity">
    <text evidence="6">Belongs to the FMN-dependent alpha-hydroxy acid dehydrogenase family.</text>
</comment>
<dbReference type="Proteomes" id="UP001497444">
    <property type="component" value="Chromosome 3"/>
</dbReference>
<comment type="subcellular location">
    <subcellularLocation>
        <location evidence="2">Peroxisome</location>
    </subcellularLocation>
</comment>
<evidence type="ECO:0000256" key="3">
    <source>
        <dbReference type="ARBA" id="ARBA00013087"/>
    </source>
</evidence>
<feature type="domain" description="FMN hydroxy acid dehydrogenase" evidence="7">
    <location>
        <begin position="1"/>
        <end position="362"/>
    </location>
</feature>
<evidence type="ECO:0000256" key="4">
    <source>
        <dbReference type="ARBA" id="ARBA00023002"/>
    </source>
</evidence>
<name>A0ABP0WWI0_9BRYO</name>
<dbReference type="InterPro" id="IPR037396">
    <property type="entry name" value="FMN_HAD"/>
</dbReference>
<dbReference type="PROSITE" id="PS00557">
    <property type="entry name" value="FMN_HYDROXY_ACID_DH_1"/>
    <property type="match status" value="1"/>
</dbReference>
<dbReference type="PROSITE" id="PS51349">
    <property type="entry name" value="FMN_HYDROXY_ACID_DH_2"/>
    <property type="match status" value="1"/>
</dbReference>
<reference evidence="8" key="1">
    <citation type="submission" date="2024-02" db="EMBL/GenBank/DDBJ databases">
        <authorList>
            <consortium name="ELIXIR-Norway"/>
            <consortium name="Elixir Norway"/>
        </authorList>
    </citation>
    <scope>NUCLEOTIDE SEQUENCE</scope>
</reference>
<organism evidence="8 9">
    <name type="scientific">Sphagnum jensenii</name>
    <dbReference type="NCBI Taxonomy" id="128206"/>
    <lineage>
        <taxon>Eukaryota</taxon>
        <taxon>Viridiplantae</taxon>
        <taxon>Streptophyta</taxon>
        <taxon>Embryophyta</taxon>
        <taxon>Bryophyta</taxon>
        <taxon>Sphagnophytina</taxon>
        <taxon>Sphagnopsida</taxon>
        <taxon>Sphagnales</taxon>
        <taxon>Sphagnaceae</taxon>
        <taxon>Sphagnum</taxon>
    </lineage>
</organism>